<dbReference type="EMBL" id="JH431584">
    <property type="status" value="NOT_ANNOTATED_CDS"/>
    <property type="molecule type" value="Genomic_DNA"/>
</dbReference>
<feature type="compositionally biased region" description="Basic and acidic residues" evidence="1">
    <location>
        <begin position="221"/>
        <end position="261"/>
    </location>
</feature>
<feature type="compositionally biased region" description="Basic and acidic residues" evidence="1">
    <location>
        <begin position="160"/>
        <end position="172"/>
    </location>
</feature>
<reference evidence="3" key="2">
    <citation type="submission" date="2015-02" db="UniProtKB">
        <authorList>
            <consortium name="EnsemblMetazoa"/>
        </authorList>
    </citation>
    <scope>IDENTIFICATION</scope>
</reference>
<feature type="compositionally biased region" description="Basic and acidic residues" evidence="1">
    <location>
        <begin position="44"/>
        <end position="53"/>
    </location>
</feature>
<dbReference type="Proteomes" id="UP000014500">
    <property type="component" value="Unassembled WGS sequence"/>
</dbReference>
<sequence>MASSDDFDNFIGPVLPPHLNANQTDINQPIDDYYGPALPPGYKSQEDKSDDKIIGPALPPNWSKGSKEENSSDEDDVIGPMPTTSNDDAGTSRIEAEFEKRADRMKKKLSGIEINKETKRDEWMTQLPAELGKSFGLGPRTFSRKSIPDKVDNSDWTDTPADKERKDRERLEGKIVDKEEEVEVKNPYDEEMAKIAAEYNESLKREESLTDIHKKQLKRKAKEEKSKPQERRPFDRDVDLKANRFDEAQRDSIIKRSRQLDSRFSAGKGNKYL</sequence>
<dbReference type="InterPro" id="IPR046331">
    <property type="entry name" value="GPAM1-like"/>
</dbReference>
<protein>
    <recommendedName>
        <fullName evidence="2">DUF3752 domain-containing protein</fullName>
    </recommendedName>
</protein>
<dbReference type="Pfam" id="PF12572">
    <property type="entry name" value="DUF3752"/>
    <property type="match status" value="1"/>
</dbReference>
<feature type="region of interest" description="Disordered" evidence="1">
    <location>
        <begin position="205"/>
        <end position="273"/>
    </location>
</feature>
<feature type="domain" description="DUF3752" evidence="2">
    <location>
        <begin position="137"/>
        <end position="265"/>
    </location>
</feature>
<organism evidence="3 4">
    <name type="scientific">Strigamia maritima</name>
    <name type="common">European centipede</name>
    <name type="synonym">Geophilus maritimus</name>
    <dbReference type="NCBI Taxonomy" id="126957"/>
    <lineage>
        <taxon>Eukaryota</taxon>
        <taxon>Metazoa</taxon>
        <taxon>Ecdysozoa</taxon>
        <taxon>Arthropoda</taxon>
        <taxon>Myriapoda</taxon>
        <taxon>Chilopoda</taxon>
        <taxon>Pleurostigmophora</taxon>
        <taxon>Geophilomorpha</taxon>
        <taxon>Linotaeniidae</taxon>
        <taxon>Strigamia</taxon>
    </lineage>
</organism>
<name>T1IVH1_STRMM</name>
<dbReference type="PANTHER" id="PTHR46370">
    <property type="entry name" value="GPALPP MOTIFS-CONTAINING PROTEIN 1"/>
    <property type="match status" value="1"/>
</dbReference>
<evidence type="ECO:0000313" key="4">
    <source>
        <dbReference type="Proteomes" id="UP000014500"/>
    </source>
</evidence>
<proteinExistence type="predicted"/>
<evidence type="ECO:0000313" key="3">
    <source>
        <dbReference type="EnsemblMetazoa" id="SMAR005169-PA"/>
    </source>
</evidence>
<dbReference type="PANTHER" id="PTHR46370:SF1">
    <property type="entry name" value="GPALPP MOTIFS-CONTAINING PROTEIN 1"/>
    <property type="match status" value="1"/>
</dbReference>
<dbReference type="PhylomeDB" id="T1IVH1"/>
<dbReference type="InterPro" id="IPR022226">
    <property type="entry name" value="DUF3752"/>
</dbReference>
<accession>T1IVH1</accession>
<dbReference type="AlphaFoldDB" id="T1IVH1"/>
<keyword evidence="4" id="KW-1185">Reference proteome</keyword>
<dbReference type="OMA" id="NKAADFG"/>
<dbReference type="HOGENOM" id="CLU_067132_0_1_1"/>
<dbReference type="STRING" id="126957.T1IVH1"/>
<feature type="region of interest" description="Disordered" evidence="1">
    <location>
        <begin position="132"/>
        <end position="172"/>
    </location>
</feature>
<feature type="region of interest" description="Disordered" evidence="1">
    <location>
        <begin position="1"/>
        <end position="96"/>
    </location>
</feature>
<evidence type="ECO:0000259" key="2">
    <source>
        <dbReference type="Pfam" id="PF12572"/>
    </source>
</evidence>
<feature type="compositionally biased region" description="Basic and acidic residues" evidence="1">
    <location>
        <begin position="205"/>
        <end position="214"/>
    </location>
</feature>
<reference evidence="4" key="1">
    <citation type="submission" date="2011-05" db="EMBL/GenBank/DDBJ databases">
        <authorList>
            <person name="Richards S.R."/>
            <person name="Qu J."/>
            <person name="Jiang H."/>
            <person name="Jhangiani S.N."/>
            <person name="Agravi P."/>
            <person name="Goodspeed R."/>
            <person name="Gross S."/>
            <person name="Mandapat C."/>
            <person name="Jackson L."/>
            <person name="Mathew T."/>
            <person name="Pu L."/>
            <person name="Thornton R."/>
            <person name="Saada N."/>
            <person name="Wilczek-Boney K.B."/>
            <person name="Lee S."/>
            <person name="Kovar C."/>
            <person name="Wu Y."/>
            <person name="Scherer S.E."/>
            <person name="Worley K.C."/>
            <person name="Muzny D.M."/>
            <person name="Gibbs R."/>
        </authorList>
    </citation>
    <scope>NUCLEOTIDE SEQUENCE</scope>
    <source>
        <strain evidence="4">Brora</strain>
    </source>
</reference>
<dbReference type="EnsemblMetazoa" id="SMAR005169-RA">
    <property type="protein sequence ID" value="SMAR005169-PA"/>
    <property type="gene ID" value="SMAR005169"/>
</dbReference>
<evidence type="ECO:0000256" key="1">
    <source>
        <dbReference type="SAM" id="MobiDB-lite"/>
    </source>
</evidence>
<dbReference type="eggNOG" id="KOG4188">
    <property type="taxonomic scope" value="Eukaryota"/>
</dbReference>